<keyword evidence="5" id="KW-1185">Reference proteome</keyword>
<dbReference type="InParanoid" id="G5AAJ3"/>
<dbReference type="InterPro" id="IPR052701">
    <property type="entry name" value="GAG_Ulvan_Degrading_Sulfatases"/>
</dbReference>
<dbReference type="PANTHER" id="PTHR43751:SF3">
    <property type="entry name" value="SULFATASE N-TERMINAL DOMAIN-CONTAINING PROTEIN"/>
    <property type="match status" value="1"/>
</dbReference>
<accession>G5AAJ3</accession>
<feature type="compositionally biased region" description="Acidic residues" evidence="1">
    <location>
        <begin position="31"/>
        <end position="41"/>
    </location>
</feature>
<dbReference type="PANTHER" id="PTHR43751">
    <property type="entry name" value="SULFATASE"/>
    <property type="match status" value="1"/>
</dbReference>
<feature type="transmembrane region" description="Helical" evidence="2">
    <location>
        <begin position="70"/>
        <end position="87"/>
    </location>
</feature>
<feature type="transmembrane region" description="Helical" evidence="2">
    <location>
        <begin position="156"/>
        <end position="176"/>
    </location>
</feature>
<dbReference type="EMBL" id="JH159162">
    <property type="protein sequence ID" value="EGZ07622.1"/>
    <property type="molecule type" value="Genomic_DNA"/>
</dbReference>
<dbReference type="Gene3D" id="3.40.720.10">
    <property type="entry name" value="Alkaline Phosphatase, subunit A"/>
    <property type="match status" value="1"/>
</dbReference>
<evidence type="ECO:0000313" key="5">
    <source>
        <dbReference type="Proteomes" id="UP000002640"/>
    </source>
</evidence>
<feature type="transmembrane region" description="Helical" evidence="2">
    <location>
        <begin position="352"/>
        <end position="373"/>
    </location>
</feature>
<dbReference type="KEGG" id="psoj:PHYSODRAFT_340684"/>
<evidence type="ECO:0000256" key="1">
    <source>
        <dbReference type="SAM" id="MobiDB-lite"/>
    </source>
</evidence>
<evidence type="ECO:0000256" key="2">
    <source>
        <dbReference type="SAM" id="Phobius"/>
    </source>
</evidence>
<dbReference type="CDD" id="cd16015">
    <property type="entry name" value="LTA_synthase"/>
    <property type="match status" value="1"/>
</dbReference>
<reference evidence="4 5" key="1">
    <citation type="journal article" date="2006" name="Science">
        <title>Phytophthora genome sequences uncover evolutionary origins and mechanisms of pathogenesis.</title>
        <authorList>
            <person name="Tyler B.M."/>
            <person name="Tripathy S."/>
            <person name="Zhang X."/>
            <person name="Dehal P."/>
            <person name="Jiang R.H."/>
            <person name="Aerts A."/>
            <person name="Arredondo F.D."/>
            <person name="Baxter L."/>
            <person name="Bensasson D."/>
            <person name="Beynon J.L."/>
            <person name="Chapman J."/>
            <person name="Damasceno C.M."/>
            <person name="Dorrance A.E."/>
            <person name="Dou D."/>
            <person name="Dickerman A.W."/>
            <person name="Dubchak I.L."/>
            <person name="Garbelotto M."/>
            <person name="Gijzen M."/>
            <person name="Gordon S.G."/>
            <person name="Govers F."/>
            <person name="Grunwald N.J."/>
            <person name="Huang W."/>
            <person name="Ivors K.L."/>
            <person name="Jones R.W."/>
            <person name="Kamoun S."/>
            <person name="Krampis K."/>
            <person name="Lamour K.H."/>
            <person name="Lee M.K."/>
            <person name="McDonald W.H."/>
            <person name="Medina M."/>
            <person name="Meijer H.J."/>
            <person name="Nordberg E.K."/>
            <person name="Maclean D.J."/>
            <person name="Ospina-Giraldo M.D."/>
            <person name="Morris P.F."/>
            <person name="Phuntumart V."/>
            <person name="Putnam N.H."/>
            <person name="Rash S."/>
            <person name="Rose J.K."/>
            <person name="Sakihama Y."/>
            <person name="Salamov A.A."/>
            <person name="Savidor A."/>
            <person name="Scheuring C.F."/>
            <person name="Smith B.M."/>
            <person name="Sobral B.W."/>
            <person name="Terry A."/>
            <person name="Torto-Alalibo T.A."/>
            <person name="Win J."/>
            <person name="Xu Z."/>
            <person name="Zhang H."/>
            <person name="Grigoriev I.V."/>
            <person name="Rokhsar D.S."/>
            <person name="Boore J.L."/>
        </authorList>
    </citation>
    <scope>NUCLEOTIDE SEQUENCE [LARGE SCALE GENOMIC DNA]</scope>
    <source>
        <strain evidence="4 5">P6497</strain>
    </source>
</reference>
<gene>
    <name evidence="4" type="ORF">PHYSODRAFT_340684</name>
</gene>
<dbReference type="OMA" id="WNPTQIA"/>
<dbReference type="SUPFAM" id="SSF53649">
    <property type="entry name" value="Alkaline phosphatase-like"/>
    <property type="match status" value="1"/>
</dbReference>
<dbReference type="Proteomes" id="UP000002640">
    <property type="component" value="Unassembled WGS sequence"/>
</dbReference>
<feature type="domain" description="Sulfatase N-terminal" evidence="3">
    <location>
        <begin position="455"/>
        <end position="734"/>
    </location>
</feature>
<dbReference type="SMR" id="G5AAJ3"/>
<evidence type="ECO:0000313" key="4">
    <source>
        <dbReference type="EMBL" id="EGZ07622.1"/>
    </source>
</evidence>
<protein>
    <recommendedName>
        <fullName evidence="3">Sulfatase N-terminal domain-containing protein</fullName>
    </recommendedName>
</protein>
<dbReference type="RefSeq" id="XP_009537188.1">
    <property type="nucleotide sequence ID" value="XM_009538893.1"/>
</dbReference>
<organism evidence="4 5">
    <name type="scientific">Phytophthora sojae (strain P6497)</name>
    <name type="common">Soybean stem and root rot agent</name>
    <name type="synonym">Phytophthora megasperma f. sp. glycines</name>
    <dbReference type="NCBI Taxonomy" id="1094619"/>
    <lineage>
        <taxon>Eukaryota</taxon>
        <taxon>Sar</taxon>
        <taxon>Stramenopiles</taxon>
        <taxon>Oomycota</taxon>
        <taxon>Peronosporomycetes</taxon>
        <taxon>Peronosporales</taxon>
        <taxon>Peronosporaceae</taxon>
        <taxon>Phytophthora</taxon>
    </lineage>
</organism>
<evidence type="ECO:0000259" key="3">
    <source>
        <dbReference type="Pfam" id="PF00884"/>
    </source>
</evidence>
<sequence length="899" mass="100538">MVPMENDGPEAEPMPVRSNDATLDKKHQAQEEEEEEDDGPEDLPTFTEWVVLKVKQTSIARRLARDDCPYRGWAFVYGFTLALFFAFRCNTLGALISMYGTEADDTFWVVLGALALGFLEDFVCVTYFACVLWALDSVTPALKCCGRGLVARIVGNVTSFSLSWLLFVLVVTPVIADGLIVRLRDMRFTFDIVVMAIDEKDNASSFEVSDKEIKDAVINVLVLVVSATVFAAVRTRAPWADLSTWNPTHIALRAKSSHAYNPMSLKSNDSSTKRKDANVELAPLAKEKADVSIDNGSGTPKYVAVDIGDATESTEADTMSPSDVENDGVDRLSAAKKPMAKAKDKCQYVKQFLVALVALVFLPLFVIALINAVSPLVAYSALNTSLNEALGHAYQPDAEGGASAVDEADVPWVETYIHHATEKHELFGNDTLYRKTTGFKGELAFDVKVSKKDPPNVLLIVVESFRFHDSHYLVGEEDPSNLFKGTNITVTPNFDKWAKRGIALRNYWSSWRTSRSVESLLFAQLPYDHVTKSGMTGGQKNTKLSGLPQLFSAKGYETFFTTGCKTYYDSWNAFLPAHGFDTVWSRNEMMKLAESDLGIKPGDWKGPEHRGLNWGVHDDLSFQLLGDLLVNKTKEQQERVAKGEPKKPLFLNHYTISSHVNYKQRPKWYDESEKPDFSALYEGQKYADNIKNYLEIRYFTDMEFGKFMDRMSEAGILEDTIVVVSGDHGQGPEFGNAVPEDRDVSATRVAGAIVAEGRLGKNVGMVMDDATEQYDILNTLADITGVPEGGFEQDGIGRSLKRKIKFGERVVYSNNPTRKMSVVRGHERLRYDRVTDVVLLHNADTDHDMKHDLLPSLTEEEREDWLNWRAAGRRINSYYTKRWKEKCFLAADASECTSN</sequence>
<keyword evidence="2" id="KW-1133">Transmembrane helix</keyword>
<keyword evidence="2" id="KW-0812">Transmembrane</keyword>
<dbReference type="InterPro" id="IPR017850">
    <property type="entry name" value="Alkaline_phosphatase_core_sf"/>
</dbReference>
<feature type="region of interest" description="Disordered" evidence="1">
    <location>
        <begin position="1"/>
        <end position="43"/>
    </location>
</feature>
<dbReference type="Pfam" id="PF00884">
    <property type="entry name" value="Sulfatase"/>
    <property type="match status" value="1"/>
</dbReference>
<proteinExistence type="predicted"/>
<name>G5AAJ3_PHYSP</name>
<feature type="transmembrane region" description="Helical" evidence="2">
    <location>
        <begin position="107"/>
        <end position="135"/>
    </location>
</feature>
<dbReference type="AlphaFoldDB" id="G5AAJ3"/>
<feature type="transmembrane region" description="Helical" evidence="2">
    <location>
        <begin position="216"/>
        <end position="233"/>
    </location>
</feature>
<dbReference type="InterPro" id="IPR000917">
    <property type="entry name" value="Sulfatase_N"/>
</dbReference>
<dbReference type="STRING" id="1094619.G5AAJ3"/>
<keyword evidence="2" id="KW-0472">Membrane</keyword>
<dbReference type="GeneID" id="20647953"/>